<accession>A0A267GLI5</accession>
<keyword evidence="3" id="KW-0862">Zinc</keyword>
<gene>
    <name evidence="8" type="ORF">BOX15_Mlig028965g1</name>
</gene>
<dbReference type="PANTHER" id="PTHR46600">
    <property type="entry name" value="THAP DOMAIN-CONTAINING"/>
    <property type="match status" value="1"/>
</dbReference>
<protein>
    <recommendedName>
        <fullName evidence="7">THAP-type domain-containing protein</fullName>
    </recommendedName>
</protein>
<organism evidence="8 9">
    <name type="scientific">Macrostomum lignano</name>
    <dbReference type="NCBI Taxonomy" id="282301"/>
    <lineage>
        <taxon>Eukaryota</taxon>
        <taxon>Metazoa</taxon>
        <taxon>Spiralia</taxon>
        <taxon>Lophotrochozoa</taxon>
        <taxon>Platyhelminthes</taxon>
        <taxon>Rhabditophora</taxon>
        <taxon>Macrostomorpha</taxon>
        <taxon>Macrostomida</taxon>
        <taxon>Macrostomidae</taxon>
        <taxon>Macrostomum</taxon>
    </lineage>
</organism>
<dbReference type="InterPro" id="IPR038441">
    <property type="entry name" value="THAP_Znf_sf"/>
</dbReference>
<dbReference type="Pfam" id="PF05485">
    <property type="entry name" value="THAP"/>
    <property type="match status" value="1"/>
</dbReference>
<dbReference type="InterPro" id="IPR006612">
    <property type="entry name" value="THAP_Znf"/>
</dbReference>
<dbReference type="PROSITE" id="PS50950">
    <property type="entry name" value="ZF_THAP"/>
    <property type="match status" value="1"/>
</dbReference>
<dbReference type="GO" id="GO:0008270">
    <property type="term" value="F:zinc ion binding"/>
    <property type="evidence" value="ECO:0007669"/>
    <property type="project" value="UniProtKB-KW"/>
</dbReference>
<sequence length="295" mass="33251">TGGRKAYYRCCVAKCGQTSSSAPELCFHRIIRDQTRREFWLANMRCTEEDITNSSRICGDHFTYYDYEDFEANKLRKVAVPTLFAWEPIYTSQDAANAISATKLANSAAVITVARAISDASAAAAAAAAAAVGASSAVEPIEIDDDEIEIIEQDCGQQQQQQQEQQQQQQQQQQEQQEQQQQQQQQKQQRVEPPVIITNSNKLSKEEYEQLLLLVSVSERLENAHAGIVSELAEMQRVQRRQDRLMDLTLEAVMRPEFPLALSKEERDRLTKLRTVSVLPATAPTREDNGSSEHF</sequence>
<dbReference type="InterPro" id="IPR026516">
    <property type="entry name" value="THAP1/10"/>
</dbReference>
<dbReference type="SMART" id="SM00980">
    <property type="entry name" value="THAP"/>
    <property type="match status" value="1"/>
</dbReference>
<evidence type="ECO:0000256" key="4">
    <source>
        <dbReference type="ARBA" id="ARBA00023125"/>
    </source>
</evidence>
<feature type="non-terminal residue" evidence="8">
    <location>
        <position position="1"/>
    </location>
</feature>
<dbReference type="AlphaFoldDB" id="A0A267GLI5"/>
<dbReference type="PANTHER" id="PTHR46600:SF11">
    <property type="entry name" value="THAP DOMAIN-CONTAINING PROTEIN 10"/>
    <property type="match status" value="1"/>
</dbReference>
<evidence type="ECO:0000256" key="1">
    <source>
        <dbReference type="ARBA" id="ARBA00022723"/>
    </source>
</evidence>
<proteinExistence type="predicted"/>
<keyword evidence="6" id="KW-0175">Coiled coil</keyword>
<dbReference type="OrthoDB" id="5990390at2759"/>
<keyword evidence="4 5" id="KW-0238">DNA-binding</keyword>
<evidence type="ECO:0000259" key="7">
    <source>
        <dbReference type="PROSITE" id="PS50950"/>
    </source>
</evidence>
<dbReference type="Proteomes" id="UP000215902">
    <property type="component" value="Unassembled WGS sequence"/>
</dbReference>
<keyword evidence="1" id="KW-0479">Metal-binding</keyword>
<keyword evidence="2 5" id="KW-0863">Zinc-finger</keyword>
<evidence type="ECO:0000256" key="3">
    <source>
        <dbReference type="ARBA" id="ARBA00022833"/>
    </source>
</evidence>
<dbReference type="EMBL" id="NIVC01000260">
    <property type="protein sequence ID" value="PAA86878.1"/>
    <property type="molecule type" value="Genomic_DNA"/>
</dbReference>
<evidence type="ECO:0000313" key="9">
    <source>
        <dbReference type="Proteomes" id="UP000215902"/>
    </source>
</evidence>
<comment type="caution">
    <text evidence="8">The sequence shown here is derived from an EMBL/GenBank/DDBJ whole genome shotgun (WGS) entry which is preliminary data.</text>
</comment>
<evidence type="ECO:0000256" key="2">
    <source>
        <dbReference type="ARBA" id="ARBA00022771"/>
    </source>
</evidence>
<dbReference type="Gene3D" id="6.20.210.20">
    <property type="entry name" value="THAP domain"/>
    <property type="match status" value="1"/>
</dbReference>
<feature type="domain" description="THAP-type" evidence="7">
    <location>
        <begin position="5"/>
        <end position="84"/>
    </location>
</feature>
<name>A0A267GLI5_9PLAT</name>
<dbReference type="STRING" id="282301.A0A267GLI5"/>
<evidence type="ECO:0000256" key="5">
    <source>
        <dbReference type="PROSITE-ProRule" id="PRU00309"/>
    </source>
</evidence>
<dbReference type="GO" id="GO:0043565">
    <property type="term" value="F:sequence-specific DNA binding"/>
    <property type="evidence" value="ECO:0007669"/>
    <property type="project" value="InterPro"/>
</dbReference>
<evidence type="ECO:0000313" key="8">
    <source>
        <dbReference type="EMBL" id="PAA86878.1"/>
    </source>
</evidence>
<reference evidence="8 9" key="1">
    <citation type="submission" date="2017-06" db="EMBL/GenBank/DDBJ databases">
        <title>A platform for efficient transgenesis in Macrostomum lignano, a flatworm model organism for stem cell research.</title>
        <authorList>
            <person name="Berezikov E."/>
        </authorList>
    </citation>
    <scope>NUCLEOTIDE SEQUENCE [LARGE SCALE GENOMIC DNA]</scope>
    <source>
        <strain evidence="8">DV1</strain>
        <tissue evidence="8">Whole organism</tissue>
    </source>
</reference>
<keyword evidence="9" id="KW-1185">Reference proteome</keyword>
<dbReference type="SUPFAM" id="SSF57716">
    <property type="entry name" value="Glucocorticoid receptor-like (DNA-binding domain)"/>
    <property type="match status" value="1"/>
</dbReference>
<feature type="coiled-coil region" evidence="6">
    <location>
        <begin position="148"/>
        <end position="190"/>
    </location>
</feature>
<evidence type="ECO:0000256" key="6">
    <source>
        <dbReference type="SAM" id="Coils"/>
    </source>
</evidence>
<dbReference type="SMART" id="SM00692">
    <property type="entry name" value="DM3"/>
    <property type="match status" value="1"/>
</dbReference>